<evidence type="ECO:0000313" key="2">
    <source>
        <dbReference type="Proteomes" id="UP000275676"/>
    </source>
</evidence>
<proteinExistence type="predicted"/>
<dbReference type="AlphaFoldDB" id="A0A447R783"/>
<name>A0A447R783_SALER</name>
<accession>A0A447R783</accession>
<sequence>MQEVVADMIDKRTVVREKVSHCPGDRQTDNQRDAYFNDQLALSADLIARAHSQSTTLKAGRC</sequence>
<dbReference type="Proteomes" id="UP000275676">
    <property type="component" value="Chromosome"/>
</dbReference>
<protein>
    <submittedName>
        <fullName evidence="1">Uncharacterized protein</fullName>
    </submittedName>
</protein>
<evidence type="ECO:0000313" key="1">
    <source>
        <dbReference type="EMBL" id="VEA78108.1"/>
    </source>
</evidence>
<reference evidence="1 2" key="1">
    <citation type="submission" date="2018-12" db="EMBL/GenBank/DDBJ databases">
        <authorList>
            <consortium name="Pathogen Informatics"/>
        </authorList>
    </citation>
    <scope>NUCLEOTIDE SEQUENCE [LARGE SCALE GENOMIC DNA]</scope>
    <source>
        <strain evidence="1 2">NCTC10047</strain>
    </source>
</reference>
<gene>
    <name evidence="1" type="ORF">NCTC10047_04046</name>
</gene>
<organism evidence="1 2">
    <name type="scientific">Salmonella enterica subsp. arizonae</name>
    <dbReference type="NCBI Taxonomy" id="59203"/>
    <lineage>
        <taxon>Bacteria</taxon>
        <taxon>Pseudomonadati</taxon>
        <taxon>Pseudomonadota</taxon>
        <taxon>Gammaproteobacteria</taxon>
        <taxon>Enterobacterales</taxon>
        <taxon>Enterobacteriaceae</taxon>
        <taxon>Salmonella</taxon>
    </lineage>
</organism>
<dbReference type="EMBL" id="LR134156">
    <property type="protein sequence ID" value="VEA78108.1"/>
    <property type="molecule type" value="Genomic_DNA"/>
</dbReference>